<evidence type="ECO:0000313" key="3">
    <source>
        <dbReference type="EMBL" id="MFD2600363.1"/>
    </source>
</evidence>
<comment type="caution">
    <text evidence="3">The sequence shown here is derived from an EMBL/GenBank/DDBJ whole genome shotgun (WGS) entry which is preliminary data.</text>
</comment>
<protein>
    <submittedName>
        <fullName evidence="3">DUF4834 family protein</fullName>
    </submittedName>
</protein>
<reference evidence="4" key="1">
    <citation type="journal article" date="2019" name="Int. J. Syst. Evol. Microbiol.">
        <title>The Global Catalogue of Microorganisms (GCM) 10K type strain sequencing project: providing services to taxonomists for standard genome sequencing and annotation.</title>
        <authorList>
            <consortium name="The Broad Institute Genomics Platform"/>
            <consortium name="The Broad Institute Genome Sequencing Center for Infectious Disease"/>
            <person name="Wu L."/>
            <person name="Ma J."/>
        </authorList>
    </citation>
    <scope>NUCLEOTIDE SEQUENCE [LARGE SCALE GENOMIC DNA]</scope>
    <source>
        <strain evidence="4">KCTC 42248</strain>
    </source>
</reference>
<accession>A0ABW5NNX6</accession>
<gene>
    <name evidence="3" type="ORF">ACFSQ3_15520</name>
</gene>
<organism evidence="3 4">
    <name type="scientific">Sphingobacterium corticis</name>
    <dbReference type="NCBI Taxonomy" id="1812823"/>
    <lineage>
        <taxon>Bacteria</taxon>
        <taxon>Pseudomonadati</taxon>
        <taxon>Bacteroidota</taxon>
        <taxon>Sphingobacteriia</taxon>
        <taxon>Sphingobacteriales</taxon>
        <taxon>Sphingobacteriaceae</taxon>
        <taxon>Sphingobacterium</taxon>
    </lineage>
</organism>
<sequence length="99" mass="11373">MEFLKVLVIIIASYYALKFGLRLMFPFLMKKLAQKMMRNAQQGGFSTGDRSFQYQNFGQQERQQPKTDGKVKVAYVPPKEDHKNGASTAGEFVDFEEVK</sequence>
<keyword evidence="2" id="KW-1133">Transmembrane helix</keyword>
<proteinExistence type="predicted"/>
<name>A0ABW5NNX6_9SPHI</name>
<evidence type="ECO:0000256" key="2">
    <source>
        <dbReference type="SAM" id="Phobius"/>
    </source>
</evidence>
<evidence type="ECO:0000256" key="1">
    <source>
        <dbReference type="SAM" id="MobiDB-lite"/>
    </source>
</evidence>
<dbReference type="InterPro" id="IPR032272">
    <property type="entry name" value="DUF4834"/>
</dbReference>
<keyword evidence="4" id="KW-1185">Reference proteome</keyword>
<dbReference type="EMBL" id="JBHUMA010000009">
    <property type="protein sequence ID" value="MFD2600363.1"/>
    <property type="molecule type" value="Genomic_DNA"/>
</dbReference>
<feature type="region of interest" description="Disordered" evidence="1">
    <location>
        <begin position="76"/>
        <end position="99"/>
    </location>
</feature>
<keyword evidence="2" id="KW-0472">Membrane</keyword>
<dbReference type="Proteomes" id="UP001597393">
    <property type="component" value="Unassembled WGS sequence"/>
</dbReference>
<feature type="transmembrane region" description="Helical" evidence="2">
    <location>
        <begin position="6"/>
        <end position="28"/>
    </location>
</feature>
<dbReference type="RefSeq" id="WP_380870502.1">
    <property type="nucleotide sequence ID" value="NZ_JBHUMA010000009.1"/>
</dbReference>
<evidence type="ECO:0000313" key="4">
    <source>
        <dbReference type="Proteomes" id="UP001597393"/>
    </source>
</evidence>
<keyword evidence="2" id="KW-0812">Transmembrane</keyword>
<dbReference type="Pfam" id="PF16118">
    <property type="entry name" value="DUF4834"/>
    <property type="match status" value="1"/>
</dbReference>